<protein>
    <submittedName>
        <fullName evidence="3">GPI10 protein</fullName>
    </submittedName>
</protein>
<evidence type="ECO:0000313" key="3">
    <source>
        <dbReference type="EMBL" id="CAE7331341.1"/>
    </source>
</evidence>
<evidence type="ECO:0000313" key="4">
    <source>
        <dbReference type="Proteomes" id="UP000604046"/>
    </source>
</evidence>
<feature type="transmembrane region" description="Helical" evidence="2">
    <location>
        <begin position="398"/>
        <end position="420"/>
    </location>
</feature>
<reference evidence="3" key="1">
    <citation type="submission" date="2021-02" db="EMBL/GenBank/DDBJ databases">
        <authorList>
            <person name="Dougan E. K."/>
            <person name="Rhodes N."/>
            <person name="Thang M."/>
            <person name="Chan C."/>
        </authorList>
    </citation>
    <scope>NUCLEOTIDE SEQUENCE</scope>
</reference>
<dbReference type="Proteomes" id="UP000604046">
    <property type="component" value="Unassembled WGS sequence"/>
</dbReference>
<feature type="transmembrane region" description="Helical" evidence="2">
    <location>
        <begin position="141"/>
        <end position="166"/>
    </location>
</feature>
<feature type="transmembrane region" description="Helical" evidence="2">
    <location>
        <begin position="432"/>
        <end position="456"/>
    </location>
</feature>
<organism evidence="3 4">
    <name type="scientific">Symbiodinium natans</name>
    <dbReference type="NCBI Taxonomy" id="878477"/>
    <lineage>
        <taxon>Eukaryota</taxon>
        <taxon>Sar</taxon>
        <taxon>Alveolata</taxon>
        <taxon>Dinophyceae</taxon>
        <taxon>Suessiales</taxon>
        <taxon>Symbiodiniaceae</taxon>
        <taxon>Symbiodinium</taxon>
    </lineage>
</organism>
<feature type="transmembrane region" description="Helical" evidence="2">
    <location>
        <begin position="468"/>
        <end position="490"/>
    </location>
</feature>
<comment type="caution">
    <text evidence="3">The sequence shown here is derived from an EMBL/GenBank/DDBJ whole genome shotgun (WGS) entry which is preliminary data.</text>
</comment>
<dbReference type="AlphaFoldDB" id="A0A812P0S6"/>
<dbReference type="OrthoDB" id="2157530at2759"/>
<evidence type="ECO:0000256" key="1">
    <source>
        <dbReference type="SAM" id="MobiDB-lite"/>
    </source>
</evidence>
<keyword evidence="4" id="KW-1185">Reference proteome</keyword>
<sequence>MAVSDGLEVGSQWDDAVNDDVPADRPTRFANDAPAWPVKSEKLISPASSLAEDRRFKKMEELEHIASYIFEMEVVDKDLLRATLPSSALRCFGKIFQKDLKGDFYHMSFPTQTIHCFWSHSWHGTAWTKILLLLVYYNGRAALVAGSLSAFLGATLFFFGLLPGTLRGFSLESATYQFGPWALGFGCLVSCLVLLLWKPSGSVFMDRICIHQIDEHLKLAGILSIGGFLKHSESILVLFDPSYPTRLWTMFELAAFLKAHEDVADGLIIRPTFLGPAAVGLFVFDTLLAICIILASYEEIELNILVLALVFYFIFASGGHWLRGYFRQIDECLDKLKSFSLKEATSQCCTMNHRDNEGNTIPCDRETIRECIRTWFGNEEEFEAAVRSRVSAAFMRSLGHYAIPFSWFMGASLPVLWAYVDFMGARLREGELFYSLVSFLYTLIVWLGYGPYAYFISLVFAYTLRKRFASWCLDWTVTLLGTCFMFSLGWHACHAAGAANTGRRLAGNDLVGCPGGIVRSVLAKALVPCHSEEAHRRSIVSQFEIVGWAHRLPEKAAAAHSNSI</sequence>
<proteinExistence type="predicted"/>
<feature type="transmembrane region" description="Helical" evidence="2">
    <location>
        <begin position="178"/>
        <end position="197"/>
    </location>
</feature>
<name>A0A812P0S6_9DINO</name>
<keyword evidence="2" id="KW-0472">Membrane</keyword>
<accession>A0A812P0S6</accession>
<gene>
    <name evidence="3" type="primary">GPI10</name>
    <name evidence="3" type="ORF">SNAT2548_LOCUS17336</name>
</gene>
<feature type="transmembrane region" description="Helical" evidence="2">
    <location>
        <begin position="273"/>
        <end position="296"/>
    </location>
</feature>
<feature type="transmembrane region" description="Helical" evidence="2">
    <location>
        <begin position="302"/>
        <end position="322"/>
    </location>
</feature>
<feature type="region of interest" description="Disordered" evidence="1">
    <location>
        <begin position="1"/>
        <end position="25"/>
    </location>
</feature>
<keyword evidence="2" id="KW-1133">Transmembrane helix</keyword>
<keyword evidence="2" id="KW-0812">Transmembrane</keyword>
<evidence type="ECO:0000256" key="2">
    <source>
        <dbReference type="SAM" id="Phobius"/>
    </source>
</evidence>
<dbReference type="EMBL" id="CAJNDS010002107">
    <property type="protein sequence ID" value="CAE7331341.1"/>
    <property type="molecule type" value="Genomic_DNA"/>
</dbReference>